<keyword evidence="4" id="KW-1185">Reference proteome</keyword>
<reference evidence="5" key="2">
    <citation type="submission" date="2018-11" db="EMBL/GenBank/DDBJ databases">
        <title>Shewanella sp. R106.</title>
        <authorList>
            <person name="Hwang Y.J."/>
            <person name="Hwang C.Y."/>
        </authorList>
    </citation>
    <scope>NUCLEOTIDE SEQUENCE [LARGE SCALE GENOMIC DNA]</scope>
    <source>
        <strain evidence="5">R106</strain>
    </source>
</reference>
<evidence type="ECO:0000313" key="5">
    <source>
        <dbReference type="Proteomes" id="UP000278855"/>
    </source>
</evidence>
<dbReference type="GO" id="GO:0006310">
    <property type="term" value="P:DNA recombination"/>
    <property type="evidence" value="ECO:0007669"/>
    <property type="project" value="UniProtKB-KW"/>
</dbReference>
<evidence type="ECO:0000256" key="1">
    <source>
        <dbReference type="ARBA" id="ARBA00023172"/>
    </source>
</evidence>
<dbReference type="RefSeq" id="WP_124013268.1">
    <property type="nucleotide sequence ID" value="NZ_CP034073.1"/>
</dbReference>
<dbReference type="AlphaFoldDB" id="A0A3N4EA73"/>
<name>A0A3N4EA73_9GAMM</name>
<dbReference type="GO" id="GO:0015074">
    <property type="term" value="P:DNA integration"/>
    <property type="evidence" value="ECO:0007669"/>
    <property type="project" value="InterPro"/>
</dbReference>
<organism evidence="3 5">
    <name type="scientific">Shewanella psychromarinicola</name>
    <dbReference type="NCBI Taxonomy" id="2487742"/>
    <lineage>
        <taxon>Bacteria</taxon>
        <taxon>Pseudomonadati</taxon>
        <taxon>Pseudomonadota</taxon>
        <taxon>Gammaproteobacteria</taxon>
        <taxon>Alteromonadales</taxon>
        <taxon>Shewanellaceae</taxon>
        <taxon>Shewanella</taxon>
    </lineage>
</organism>
<evidence type="ECO:0000313" key="2">
    <source>
        <dbReference type="EMBL" id="AZG35397.1"/>
    </source>
</evidence>
<protein>
    <submittedName>
        <fullName evidence="3">Integrase</fullName>
    </submittedName>
</protein>
<dbReference type="EMBL" id="RKKB01000006">
    <property type="protein sequence ID" value="RPA31130.1"/>
    <property type="molecule type" value="Genomic_DNA"/>
</dbReference>
<sequence>MNGRPLVNGELYDPLISRNFGRTTELKHRNKLLLLMAAILGLRELELTLVTVSVFIAPDGSFHEFAVLPDTITRDGAERPIVLANDELKRAFEKYIKWLVELRINTIPHKHYRSLNPNAPLFVDDNLKPFTVQNRGESISPHAMNRLLDQLIKNAGLWDAGVRRLSLVRTCVIESYKAGMSTNDIMITTGFSDDSISKILAMDYTAFSPIAEWFIKRKATKQKRLESFKLRRKWMI</sequence>
<reference evidence="3" key="3">
    <citation type="submission" date="2018-11" db="EMBL/GenBank/DDBJ databases">
        <authorList>
            <person name="Hwang Y.J."/>
            <person name="Hwang C.Y."/>
        </authorList>
    </citation>
    <scope>NUCLEOTIDE SEQUENCE</scope>
    <source>
        <strain evidence="3">R106</strain>
    </source>
</reference>
<dbReference type="InterPro" id="IPR013762">
    <property type="entry name" value="Integrase-like_cat_sf"/>
</dbReference>
<gene>
    <name evidence="3" type="ORF">EGC77_14285</name>
    <name evidence="2" type="ORF">EGC80_11040</name>
</gene>
<dbReference type="SUPFAM" id="SSF56349">
    <property type="entry name" value="DNA breaking-rejoining enzymes"/>
    <property type="match status" value="1"/>
</dbReference>
<reference evidence="2 4" key="1">
    <citation type="submission" date="2018-11" db="EMBL/GenBank/DDBJ databases">
        <title>Shewanella sp. M2.</title>
        <authorList>
            <person name="Hwang Y.J."/>
            <person name="Hwang C.Y."/>
        </authorList>
    </citation>
    <scope>NUCLEOTIDE SEQUENCE [LARGE SCALE GENOMIC DNA]</scope>
    <source>
        <strain evidence="2 4">M2</strain>
    </source>
</reference>
<accession>A0A3N4EA73</accession>
<dbReference type="GO" id="GO:0003677">
    <property type="term" value="F:DNA binding"/>
    <property type="evidence" value="ECO:0007669"/>
    <property type="project" value="InterPro"/>
</dbReference>
<dbReference type="Proteomes" id="UP000273778">
    <property type="component" value="Chromosome"/>
</dbReference>
<dbReference type="OrthoDB" id="6358115at2"/>
<dbReference type="InterPro" id="IPR011010">
    <property type="entry name" value="DNA_brk_join_enz"/>
</dbReference>
<evidence type="ECO:0000313" key="3">
    <source>
        <dbReference type="EMBL" id="RPA31130.1"/>
    </source>
</evidence>
<proteinExistence type="predicted"/>
<dbReference type="Proteomes" id="UP000278855">
    <property type="component" value="Unassembled WGS sequence"/>
</dbReference>
<dbReference type="KEGG" id="spsr:EGC80_11040"/>
<keyword evidence="1" id="KW-0233">DNA recombination</keyword>
<dbReference type="Gene3D" id="1.10.443.10">
    <property type="entry name" value="Intergrase catalytic core"/>
    <property type="match status" value="1"/>
</dbReference>
<dbReference type="EMBL" id="CP034073">
    <property type="protein sequence ID" value="AZG35397.1"/>
    <property type="molecule type" value="Genomic_DNA"/>
</dbReference>
<evidence type="ECO:0000313" key="4">
    <source>
        <dbReference type="Proteomes" id="UP000273778"/>
    </source>
</evidence>